<dbReference type="OrthoDB" id="194468at2759"/>
<evidence type="ECO:0000256" key="8">
    <source>
        <dbReference type="ARBA" id="ARBA00051148"/>
    </source>
</evidence>
<dbReference type="GO" id="GO:0008892">
    <property type="term" value="F:guanine deaminase activity"/>
    <property type="evidence" value="ECO:0007669"/>
    <property type="project" value="UniProtKB-EC"/>
</dbReference>
<dbReference type="Pfam" id="PF01979">
    <property type="entry name" value="Amidohydro_1"/>
    <property type="match status" value="1"/>
</dbReference>
<evidence type="ECO:0000313" key="13">
    <source>
        <dbReference type="EMBL" id="KIL70006.1"/>
    </source>
</evidence>
<dbReference type="FunCoup" id="A0A0C2XKJ9">
    <property type="interactions" value="283"/>
</dbReference>
<evidence type="ECO:0000256" key="3">
    <source>
        <dbReference type="ARBA" id="ARBA00006745"/>
    </source>
</evidence>
<dbReference type="InterPro" id="IPR006680">
    <property type="entry name" value="Amidohydro-rel"/>
</dbReference>
<dbReference type="PANTHER" id="PTHR11271">
    <property type="entry name" value="GUANINE DEAMINASE"/>
    <property type="match status" value="1"/>
</dbReference>
<keyword evidence="7" id="KW-0862">Zinc</keyword>
<dbReference type="STRING" id="946122.A0A0C2XKJ9"/>
<evidence type="ECO:0000256" key="7">
    <source>
        <dbReference type="ARBA" id="ARBA00022833"/>
    </source>
</evidence>
<evidence type="ECO:0000256" key="11">
    <source>
        <dbReference type="ARBA" id="ARBA00083147"/>
    </source>
</evidence>
<evidence type="ECO:0000256" key="10">
    <source>
        <dbReference type="ARBA" id="ARBA00069860"/>
    </source>
</evidence>
<dbReference type="GO" id="GO:0005829">
    <property type="term" value="C:cytosol"/>
    <property type="evidence" value="ECO:0007669"/>
    <property type="project" value="TreeGrafter"/>
</dbReference>
<evidence type="ECO:0000256" key="6">
    <source>
        <dbReference type="ARBA" id="ARBA00022801"/>
    </source>
</evidence>
<evidence type="ECO:0000256" key="9">
    <source>
        <dbReference type="ARBA" id="ARBA00056079"/>
    </source>
</evidence>
<comment type="function">
    <text evidence="9">Catalyzes the hydrolytic deamination of guanine, producing xanthine and ammonia.</text>
</comment>
<dbReference type="InterPro" id="IPR011059">
    <property type="entry name" value="Metal-dep_hydrolase_composite"/>
</dbReference>
<dbReference type="GO" id="GO:0006147">
    <property type="term" value="P:guanine catabolic process"/>
    <property type="evidence" value="ECO:0007669"/>
    <property type="project" value="UniProtKB-UniPathway"/>
</dbReference>
<dbReference type="SUPFAM" id="SSF51556">
    <property type="entry name" value="Metallo-dependent hydrolases"/>
    <property type="match status" value="1"/>
</dbReference>
<evidence type="ECO:0000256" key="5">
    <source>
        <dbReference type="ARBA" id="ARBA00022723"/>
    </source>
</evidence>
<keyword evidence="5" id="KW-0479">Metal-binding</keyword>
<keyword evidence="6" id="KW-0378">Hydrolase</keyword>
<evidence type="ECO:0000256" key="1">
    <source>
        <dbReference type="ARBA" id="ARBA00001947"/>
    </source>
</evidence>
<dbReference type="InParanoid" id="A0A0C2XKJ9"/>
<evidence type="ECO:0000313" key="14">
    <source>
        <dbReference type="Proteomes" id="UP000054549"/>
    </source>
</evidence>
<dbReference type="InterPro" id="IPR032466">
    <property type="entry name" value="Metal_Hydrolase"/>
</dbReference>
<evidence type="ECO:0000256" key="2">
    <source>
        <dbReference type="ARBA" id="ARBA00004984"/>
    </source>
</evidence>
<comment type="pathway">
    <text evidence="2">Purine metabolism; guanine degradation; xanthine from guanine: step 1/1.</text>
</comment>
<evidence type="ECO:0000256" key="4">
    <source>
        <dbReference type="ARBA" id="ARBA00012781"/>
    </source>
</evidence>
<dbReference type="PANTHER" id="PTHR11271:SF6">
    <property type="entry name" value="GUANINE DEAMINASE"/>
    <property type="match status" value="1"/>
</dbReference>
<accession>A0A0C2XKJ9</accession>
<dbReference type="Proteomes" id="UP000054549">
    <property type="component" value="Unassembled WGS sequence"/>
</dbReference>
<protein>
    <recommendedName>
        <fullName evidence="10">Probable guanine deaminase</fullName>
        <ecNumber evidence="4">3.5.4.3</ecNumber>
    </recommendedName>
    <alternativeName>
        <fullName evidence="11">Guanine aminohydrolase</fullName>
    </alternativeName>
</protein>
<comment type="catalytic activity">
    <reaction evidence="8">
        <text>guanine + H2O + H(+) = xanthine + NH4(+)</text>
        <dbReference type="Rhea" id="RHEA:14665"/>
        <dbReference type="ChEBI" id="CHEBI:15377"/>
        <dbReference type="ChEBI" id="CHEBI:15378"/>
        <dbReference type="ChEBI" id="CHEBI:16235"/>
        <dbReference type="ChEBI" id="CHEBI:17712"/>
        <dbReference type="ChEBI" id="CHEBI:28938"/>
        <dbReference type="EC" id="3.5.4.3"/>
    </reaction>
</comment>
<dbReference type="EC" id="3.5.4.3" evidence="4"/>
<dbReference type="Gene3D" id="2.30.40.10">
    <property type="entry name" value="Urease, subunit C, domain 1"/>
    <property type="match status" value="1"/>
</dbReference>
<comment type="similarity">
    <text evidence="3">Belongs to the metallo-dependent hydrolases superfamily. ATZ/TRZ family.</text>
</comment>
<comment type="cofactor">
    <cofactor evidence="1">
        <name>Zn(2+)</name>
        <dbReference type="ChEBI" id="CHEBI:29105"/>
    </cofactor>
</comment>
<dbReference type="UniPathway" id="UPA00603">
    <property type="reaction ID" value="UER00660"/>
</dbReference>
<keyword evidence="14" id="KW-1185">Reference proteome</keyword>
<sequence>MTLHVSIFYGSVINPVSLTKYEALPKCLLAVGPDGAVIWLEQDVPEHLIRNTLAHHGLVDVKIDLVVLKHGEFIIPGFVDTHTHAPQFPNTGRGQQYKLLDWLKYVTFPMEKQFTDENLKFAQRTYDIVVKRTIDLGTTTCCYYGTLHLEATKILVDIAHACGQRAFVGKCNMDIDRSPEPSDYVEKDAQHSEETTKQLIKYIRELESNSCHPKSEPLVKPILTPRFALSCTHDLLLRLRKLADPDPTLHIQTHISENRKEIEATLEAFPEARSYADVYDIYGLLRHNTVLAHGVHLGDDEIELIKERKAGISHCPVSNFNLQSGIAPIGKYLDHGLKVGLGTDISGGISPSMLTVIQQASVASKVVALQSTDQGSTSTGFANRQLSVAALFYLATMGGAQVCDIDKQVGSFAPGKSFDALLVSVRPETEHPIIWTDDVGSHTAEVTKELLDLYLERFLFGGDDRNILRTYVQGRFIGGKSFKP</sequence>
<dbReference type="AlphaFoldDB" id="A0A0C2XKJ9"/>
<dbReference type="Gene3D" id="3.20.20.140">
    <property type="entry name" value="Metal-dependent hydrolases"/>
    <property type="match status" value="1"/>
</dbReference>
<name>A0A0C2XKJ9_AMAMK</name>
<dbReference type="GO" id="GO:0008270">
    <property type="term" value="F:zinc ion binding"/>
    <property type="evidence" value="ECO:0007669"/>
    <property type="project" value="TreeGrafter"/>
</dbReference>
<organism evidence="13 14">
    <name type="scientific">Amanita muscaria (strain Koide BX008)</name>
    <dbReference type="NCBI Taxonomy" id="946122"/>
    <lineage>
        <taxon>Eukaryota</taxon>
        <taxon>Fungi</taxon>
        <taxon>Dikarya</taxon>
        <taxon>Basidiomycota</taxon>
        <taxon>Agaricomycotina</taxon>
        <taxon>Agaricomycetes</taxon>
        <taxon>Agaricomycetidae</taxon>
        <taxon>Agaricales</taxon>
        <taxon>Pluteineae</taxon>
        <taxon>Amanitaceae</taxon>
        <taxon>Amanita</taxon>
    </lineage>
</organism>
<dbReference type="EMBL" id="KN818225">
    <property type="protein sequence ID" value="KIL70006.1"/>
    <property type="molecule type" value="Genomic_DNA"/>
</dbReference>
<dbReference type="InterPro" id="IPR051607">
    <property type="entry name" value="Metallo-dep_hydrolases"/>
</dbReference>
<dbReference type="HOGENOM" id="CLU_012358_0_0_1"/>
<gene>
    <name evidence="13" type="ORF">M378DRAFT_157254</name>
</gene>
<dbReference type="FunFam" id="3.20.20.140:FF:000022">
    <property type="entry name" value="Guanine deaminase"/>
    <property type="match status" value="1"/>
</dbReference>
<feature type="domain" description="Amidohydrolase-related" evidence="12">
    <location>
        <begin position="73"/>
        <end position="476"/>
    </location>
</feature>
<proteinExistence type="inferred from homology"/>
<reference evidence="13 14" key="1">
    <citation type="submission" date="2014-04" db="EMBL/GenBank/DDBJ databases">
        <title>Evolutionary Origins and Diversification of the Mycorrhizal Mutualists.</title>
        <authorList>
            <consortium name="DOE Joint Genome Institute"/>
            <consortium name="Mycorrhizal Genomics Consortium"/>
            <person name="Kohler A."/>
            <person name="Kuo A."/>
            <person name="Nagy L.G."/>
            <person name="Floudas D."/>
            <person name="Copeland A."/>
            <person name="Barry K.W."/>
            <person name="Cichocki N."/>
            <person name="Veneault-Fourrey C."/>
            <person name="LaButti K."/>
            <person name="Lindquist E.A."/>
            <person name="Lipzen A."/>
            <person name="Lundell T."/>
            <person name="Morin E."/>
            <person name="Murat C."/>
            <person name="Riley R."/>
            <person name="Ohm R."/>
            <person name="Sun H."/>
            <person name="Tunlid A."/>
            <person name="Henrissat B."/>
            <person name="Grigoriev I.V."/>
            <person name="Hibbett D.S."/>
            <person name="Martin F."/>
        </authorList>
    </citation>
    <scope>NUCLEOTIDE SEQUENCE [LARGE SCALE GENOMIC DNA]</scope>
    <source>
        <strain evidence="13 14">Koide BX008</strain>
    </source>
</reference>
<evidence type="ECO:0000259" key="12">
    <source>
        <dbReference type="Pfam" id="PF01979"/>
    </source>
</evidence>